<feature type="compositionally biased region" description="Low complexity" evidence="1">
    <location>
        <begin position="239"/>
        <end position="249"/>
    </location>
</feature>
<sequence length="329" mass="34812">MKKKSLLVAVGIVILAGGYGAALGYNNAYQPGQEEAIANYEEAWAKYESMEKVGNYDDVLTHCEDVGATCLGLKEAIDKIRSFPVMQDVPVGHLTATEINVRAEAINSGRVEYEAAMEDLGKQLKIAVKEIFDIEQTWRQEVLLPVLKEAKETIDKAPDSVDTKELKKALKAMRAEAKYASPADKKGLFAQLDDELSRVKNQMGEERTPARRVVSNNPSTTPDRARVPCQNPQNPLRPAPAMTPSAPASTPAPGPAQPAPLPLPSTPPAGDGSGAPVEPAPTVPGENQPEGPGGAPAQPGGDGAPEAHGQPEARVQPDVNPLLGEVGGE</sequence>
<feature type="compositionally biased region" description="Pro residues" evidence="1">
    <location>
        <begin position="250"/>
        <end position="267"/>
    </location>
</feature>
<reference evidence="2 3" key="1">
    <citation type="submission" date="2020-10" db="EMBL/GenBank/DDBJ databases">
        <title>Trueperella pecoris sp. nov. isolated from bovine and porcine specimens.</title>
        <authorList>
            <person name="Schoenecker L."/>
            <person name="Schnydrig P."/>
            <person name="Brodard I."/>
            <person name="Thomann A."/>
            <person name="Hemphill A."/>
            <person name="Rodriguez-Campos S."/>
            <person name="Perreten V."/>
            <person name="Jores J."/>
            <person name="Kittl S."/>
        </authorList>
    </citation>
    <scope>NUCLEOTIDE SEQUENCE [LARGE SCALE GENOMIC DNA]</scope>
    <source>
        <strain evidence="2 3">15A0121</strain>
    </source>
</reference>
<evidence type="ECO:0000313" key="3">
    <source>
        <dbReference type="Proteomes" id="UP000595053"/>
    </source>
</evidence>
<dbReference type="AlphaFoldDB" id="A0A7M1QV45"/>
<feature type="compositionally biased region" description="Low complexity" evidence="1">
    <location>
        <begin position="284"/>
        <end position="307"/>
    </location>
</feature>
<evidence type="ECO:0000256" key="1">
    <source>
        <dbReference type="SAM" id="MobiDB-lite"/>
    </source>
</evidence>
<dbReference type="EMBL" id="CP063213">
    <property type="protein sequence ID" value="QOR45671.1"/>
    <property type="molecule type" value="Genomic_DNA"/>
</dbReference>
<feature type="region of interest" description="Disordered" evidence="1">
    <location>
        <begin position="201"/>
        <end position="329"/>
    </location>
</feature>
<dbReference type="RefSeq" id="WP_197551182.1">
    <property type="nucleotide sequence ID" value="NZ_CP063213.1"/>
</dbReference>
<protein>
    <submittedName>
        <fullName evidence="2">Uncharacterized protein</fullName>
    </submittedName>
</protein>
<proteinExistence type="predicted"/>
<organism evidence="2 3">
    <name type="scientific">Trueperella pecoris</name>
    <dbReference type="NCBI Taxonomy" id="2733571"/>
    <lineage>
        <taxon>Bacteria</taxon>
        <taxon>Bacillati</taxon>
        <taxon>Actinomycetota</taxon>
        <taxon>Actinomycetes</taxon>
        <taxon>Actinomycetales</taxon>
        <taxon>Actinomycetaceae</taxon>
        <taxon>Trueperella</taxon>
    </lineage>
</organism>
<gene>
    <name evidence="2" type="ORF">INS88_00040</name>
</gene>
<dbReference type="Proteomes" id="UP000595053">
    <property type="component" value="Chromosome"/>
</dbReference>
<accession>A0A7M1QV45</accession>
<evidence type="ECO:0000313" key="2">
    <source>
        <dbReference type="EMBL" id="QOR45671.1"/>
    </source>
</evidence>
<name>A0A7M1QV45_9ACTO</name>
<accession>A0A8A5UFT3</accession>
<keyword evidence="3" id="KW-1185">Reference proteome</keyword>